<evidence type="ECO:0000313" key="3">
    <source>
        <dbReference type="Proteomes" id="UP001363151"/>
    </source>
</evidence>
<proteinExistence type="predicted"/>
<sequence length="343" mass="35771">MGAAAREYGPGAHNTDGRTSAETVFGALRFLGAGADVVEAEDVLDFVGHYADGDAAVDAARAAAGGDGGAGDRLELSYARAAGAPRVDADADDAEAGGDDALAVAPHGADELRAAELKRRRLAIEAAAAARCSARQRPLERYTLTLDVRLDRLPAPRAHAALVCLNPAGPRRRALYADAGGRARRGQRRRGRRRGAAAVGRAAAAGQVARRVLVVDAAAGTLEAFVDGAALAPIARRRRRGPRARPVAAPRGGARARARGGGGVRRVVLLSRALDAAAVADVAAAAAAENPGPRGARSSRRSRAARACAEAEQEEDDDEEEEEEEDDEEEEDEPRRARRKKKS</sequence>
<feature type="compositionally biased region" description="Low complexity" evidence="1">
    <location>
        <begin position="244"/>
        <end position="255"/>
    </location>
</feature>
<feature type="compositionally biased region" description="Low complexity" evidence="1">
    <location>
        <begin position="285"/>
        <end position="296"/>
    </location>
</feature>
<organism evidence="2 3">
    <name type="scientific">Aureococcus anophagefferens</name>
    <name type="common">Harmful bloom alga</name>
    <dbReference type="NCBI Taxonomy" id="44056"/>
    <lineage>
        <taxon>Eukaryota</taxon>
        <taxon>Sar</taxon>
        <taxon>Stramenopiles</taxon>
        <taxon>Ochrophyta</taxon>
        <taxon>Pelagophyceae</taxon>
        <taxon>Pelagomonadales</taxon>
        <taxon>Pelagomonadaceae</taxon>
        <taxon>Aureococcus</taxon>
    </lineage>
</organism>
<feature type="region of interest" description="Disordered" evidence="1">
    <location>
        <begin position="237"/>
        <end position="260"/>
    </location>
</feature>
<feature type="compositionally biased region" description="Acidic residues" evidence="1">
    <location>
        <begin position="311"/>
        <end position="332"/>
    </location>
</feature>
<evidence type="ECO:0008006" key="4">
    <source>
        <dbReference type="Google" id="ProtNLM"/>
    </source>
</evidence>
<feature type="region of interest" description="Disordered" evidence="1">
    <location>
        <begin position="285"/>
        <end position="343"/>
    </location>
</feature>
<keyword evidence="3" id="KW-1185">Reference proteome</keyword>
<accession>A0ABR1FUQ8</accession>
<comment type="caution">
    <text evidence="2">The sequence shown here is derived from an EMBL/GenBank/DDBJ whole genome shotgun (WGS) entry which is preliminary data.</text>
</comment>
<dbReference type="EMBL" id="JBBJCI010000226">
    <property type="protein sequence ID" value="KAK7239107.1"/>
    <property type="molecule type" value="Genomic_DNA"/>
</dbReference>
<name>A0ABR1FUQ8_AURAN</name>
<reference evidence="2 3" key="1">
    <citation type="submission" date="2024-03" db="EMBL/GenBank/DDBJ databases">
        <title>Aureococcus anophagefferens CCMP1851 and Kratosvirus quantuckense: Draft genome of a second virus-susceptible host strain in the model system.</title>
        <authorList>
            <person name="Chase E."/>
            <person name="Truchon A.R."/>
            <person name="Schepens W."/>
            <person name="Wilhelm S.W."/>
        </authorList>
    </citation>
    <scope>NUCLEOTIDE SEQUENCE [LARGE SCALE GENOMIC DNA]</scope>
    <source>
        <strain evidence="2 3">CCMP1851</strain>
    </source>
</reference>
<protein>
    <recommendedName>
        <fullName evidence="4">Glycosyl hydrolase family 32 C-terminal domain-containing protein</fullName>
    </recommendedName>
</protein>
<evidence type="ECO:0000256" key="1">
    <source>
        <dbReference type="SAM" id="MobiDB-lite"/>
    </source>
</evidence>
<dbReference type="Proteomes" id="UP001363151">
    <property type="component" value="Unassembled WGS sequence"/>
</dbReference>
<gene>
    <name evidence="2" type="ORF">SO694_00027159</name>
</gene>
<evidence type="ECO:0000313" key="2">
    <source>
        <dbReference type="EMBL" id="KAK7239107.1"/>
    </source>
</evidence>